<reference evidence="1" key="2">
    <citation type="journal article" date="2015" name="Fish Shellfish Immunol.">
        <title>Early steps in the European eel (Anguilla anguilla)-Vibrio vulnificus interaction in the gills: Role of the RtxA13 toxin.</title>
        <authorList>
            <person name="Callol A."/>
            <person name="Pajuelo D."/>
            <person name="Ebbesson L."/>
            <person name="Teles M."/>
            <person name="MacKenzie S."/>
            <person name="Amaro C."/>
        </authorList>
    </citation>
    <scope>NUCLEOTIDE SEQUENCE</scope>
</reference>
<sequence>MLIKPCPASNQLINRYLETPHHAEFKSFARYIKKMAPGLQCFPFIGIFSDLVKNGSIPKEIRESN</sequence>
<dbReference type="EMBL" id="GBXM01037896">
    <property type="protein sequence ID" value="JAH70681.1"/>
    <property type="molecule type" value="Transcribed_RNA"/>
</dbReference>
<dbReference type="AlphaFoldDB" id="A0A0E9UY41"/>
<proteinExistence type="predicted"/>
<protein>
    <submittedName>
        <fullName evidence="1">Uncharacterized protein</fullName>
    </submittedName>
</protein>
<accession>A0A0E9UY41</accession>
<reference evidence="1" key="1">
    <citation type="submission" date="2014-11" db="EMBL/GenBank/DDBJ databases">
        <authorList>
            <person name="Amaro Gonzalez C."/>
        </authorList>
    </citation>
    <scope>NUCLEOTIDE SEQUENCE</scope>
</reference>
<organism evidence="1">
    <name type="scientific">Anguilla anguilla</name>
    <name type="common">European freshwater eel</name>
    <name type="synonym">Muraena anguilla</name>
    <dbReference type="NCBI Taxonomy" id="7936"/>
    <lineage>
        <taxon>Eukaryota</taxon>
        <taxon>Metazoa</taxon>
        <taxon>Chordata</taxon>
        <taxon>Craniata</taxon>
        <taxon>Vertebrata</taxon>
        <taxon>Euteleostomi</taxon>
        <taxon>Actinopterygii</taxon>
        <taxon>Neopterygii</taxon>
        <taxon>Teleostei</taxon>
        <taxon>Anguilliformes</taxon>
        <taxon>Anguillidae</taxon>
        <taxon>Anguilla</taxon>
    </lineage>
</organism>
<evidence type="ECO:0000313" key="1">
    <source>
        <dbReference type="EMBL" id="JAH70681.1"/>
    </source>
</evidence>
<name>A0A0E9UY41_ANGAN</name>